<comment type="caution">
    <text evidence="1">The sequence shown here is derived from an EMBL/GenBank/DDBJ whole genome shotgun (WGS) entry which is preliminary data.</text>
</comment>
<evidence type="ECO:0000313" key="1">
    <source>
        <dbReference type="EMBL" id="PDP43896.1"/>
    </source>
</evidence>
<protein>
    <recommendedName>
        <fullName evidence="3">Transcriptional regulator</fullName>
    </recommendedName>
</protein>
<sequence>MEYNEWLEDVIRLECLLFVKTDIYLLVERKKRSKCLTFSERKQLCVDVFEIFQRLIGVLQTSCPKLTKEDILFCCLFKVGQDCSFINCCMGSISRPAFNQRRYRIRKKMTQAKSEKLFELIFGA</sequence>
<gene>
    <name evidence="1" type="ORF">CLI86_05910</name>
</gene>
<dbReference type="EMBL" id="NSLJ01000012">
    <property type="protein sequence ID" value="PDP43896.1"/>
    <property type="molecule type" value="Genomic_DNA"/>
</dbReference>
<dbReference type="Proteomes" id="UP000219259">
    <property type="component" value="Unassembled WGS sequence"/>
</dbReference>
<accession>A0A2A6E846</accession>
<evidence type="ECO:0000313" key="2">
    <source>
        <dbReference type="Proteomes" id="UP000219259"/>
    </source>
</evidence>
<evidence type="ECO:0008006" key="3">
    <source>
        <dbReference type="Google" id="ProtNLM"/>
    </source>
</evidence>
<organism evidence="1 2">
    <name type="scientific">Tannerella forsythia</name>
    <name type="common">Bacteroides forsythus</name>
    <dbReference type="NCBI Taxonomy" id="28112"/>
    <lineage>
        <taxon>Bacteria</taxon>
        <taxon>Pseudomonadati</taxon>
        <taxon>Bacteroidota</taxon>
        <taxon>Bacteroidia</taxon>
        <taxon>Bacteroidales</taxon>
        <taxon>Tannerellaceae</taxon>
        <taxon>Tannerella</taxon>
    </lineage>
</organism>
<dbReference type="AlphaFoldDB" id="A0A2A6E846"/>
<reference evidence="1 2" key="1">
    <citation type="submission" date="2017-09" db="EMBL/GenBank/DDBJ databases">
        <title>Phase variable restriction modification systems are present in the genome sequences of periodontal pathogens Prevotella intermedia, Tannerella forsythia and Porphyromonas gingivalis.</title>
        <authorList>
            <person name="Haigh R.D."/>
            <person name="Crawford L."/>
            <person name="Ralph J."/>
            <person name="Wanford J."/>
            <person name="Vartoukian S.R."/>
            <person name="Hijazib K."/>
            <person name="Wade W."/>
            <person name="Oggioni M.R."/>
        </authorList>
    </citation>
    <scope>NUCLEOTIDE SEQUENCE [LARGE SCALE GENOMIC DNA]</scope>
    <source>
        <strain evidence="1 2">WW11663</strain>
    </source>
</reference>
<proteinExistence type="predicted"/>
<dbReference type="GeneID" id="34757524"/>
<name>A0A2A6E846_TANFO</name>
<dbReference type="RefSeq" id="WP_041590499.1">
    <property type="nucleotide sequence ID" value="NZ_CBDEMX010000117.1"/>
</dbReference>